<proteinExistence type="predicted"/>
<gene>
    <name evidence="6" type="ORF">GMST_00820</name>
</gene>
<dbReference type="InterPro" id="IPR003661">
    <property type="entry name" value="HisK_dim/P_dom"/>
</dbReference>
<keyword evidence="6" id="KW-0418">Kinase</keyword>
<dbReference type="SUPFAM" id="SSF47384">
    <property type="entry name" value="Homodimeric domain of signal transducing histidine kinase"/>
    <property type="match status" value="1"/>
</dbReference>
<dbReference type="InterPro" id="IPR003018">
    <property type="entry name" value="GAF"/>
</dbReference>
<dbReference type="Pfam" id="PF02518">
    <property type="entry name" value="HATPase_c"/>
    <property type="match status" value="1"/>
</dbReference>
<dbReference type="AlphaFoldDB" id="A0A6V8MCS6"/>
<dbReference type="InterPro" id="IPR036097">
    <property type="entry name" value="HisK_dim/P_sf"/>
</dbReference>
<dbReference type="GO" id="GO:0000155">
    <property type="term" value="F:phosphorelay sensor kinase activity"/>
    <property type="evidence" value="ECO:0007669"/>
    <property type="project" value="InterPro"/>
</dbReference>
<feature type="transmembrane region" description="Helical" evidence="4">
    <location>
        <begin position="196"/>
        <end position="214"/>
    </location>
</feature>
<feature type="domain" description="Histidine kinase" evidence="5">
    <location>
        <begin position="478"/>
        <end position="683"/>
    </location>
</feature>
<feature type="transmembrane region" description="Helical" evidence="4">
    <location>
        <begin position="260"/>
        <end position="282"/>
    </location>
</feature>
<dbReference type="Gene3D" id="3.30.450.40">
    <property type="match status" value="1"/>
</dbReference>
<reference evidence="7" key="1">
    <citation type="submission" date="2020-06" db="EMBL/GenBank/DDBJ databases">
        <title>Draft genomic sequence of Geomonas sp. Red330.</title>
        <authorList>
            <person name="Itoh H."/>
            <person name="Zhenxing X."/>
            <person name="Ushijima N."/>
            <person name="Masuda Y."/>
            <person name="Shiratori Y."/>
            <person name="Senoo K."/>
        </authorList>
    </citation>
    <scope>NUCLEOTIDE SEQUENCE [LARGE SCALE GENOMIC DNA]</scope>
    <source>
        <strain evidence="7">Red330</strain>
    </source>
</reference>
<organism evidence="6 7">
    <name type="scientific">Geomonas silvestris</name>
    <dbReference type="NCBI Taxonomy" id="2740184"/>
    <lineage>
        <taxon>Bacteria</taxon>
        <taxon>Pseudomonadati</taxon>
        <taxon>Thermodesulfobacteriota</taxon>
        <taxon>Desulfuromonadia</taxon>
        <taxon>Geobacterales</taxon>
        <taxon>Geobacteraceae</taxon>
        <taxon>Geomonas</taxon>
    </lineage>
</organism>
<dbReference type="InterPro" id="IPR029016">
    <property type="entry name" value="GAF-like_dom_sf"/>
</dbReference>
<keyword evidence="4" id="KW-0812">Transmembrane</keyword>
<dbReference type="NCBIfam" id="TIGR02916">
    <property type="entry name" value="PEP_his_kin"/>
    <property type="match status" value="1"/>
</dbReference>
<dbReference type="Gene3D" id="1.10.287.130">
    <property type="match status" value="1"/>
</dbReference>
<evidence type="ECO:0000256" key="4">
    <source>
        <dbReference type="SAM" id="Phobius"/>
    </source>
</evidence>
<dbReference type="RefSeq" id="WP_183352567.1">
    <property type="nucleotide sequence ID" value="NZ_BLXX01000001.1"/>
</dbReference>
<keyword evidence="6" id="KW-0808">Transferase</keyword>
<feature type="transmembrane region" description="Helical" evidence="4">
    <location>
        <begin position="167"/>
        <end position="184"/>
    </location>
</feature>
<sequence length="693" mass="76880">MLVSIAAIVLLLIGVVRVIQKERSHGGVILAAPLLATALLELCDLAALSGEFEPLPWKRGALFVEALLPALWLLCALSYARDNGPRSSSRVARRLAACATVLLAVPLIFPVDRVFYFPDFPSEPILFLTDVGYYFYTLVMVLLVVALTQFEATLVNASPDALWRVKLDIVALGTMLAVQVFYYSNALLYRTLHMELVPLRSLLFVVAATMMAYARLHWRGGARVRVSQRVQLKSVATFVVAGYLILLGVLGEGMRHLGPLFPRVLAYSCAFLAGMGLLLLLLSERVKREIKVLLHKNFYQSKYDYRAQWLGLTQRLSAFESGEDLLKRVLGAYCDIFGVNGAALFLQQEGYFYCATSILEMSRLQETISQGNSLVAYMKQKGWVFCRTDDNPEILAENREFLVKHKISFVIPLFEAERITGFIALGEQVAPSEQYRYEDYDLMKTIARQASIAIQHQRLSEELTRARAMEAVGSLATFVVHDLKNLVATVSLIVENARNHLDNPEFQQDMLGSLKNTADKMQGLIARLKNLGESELYNLRPTELLPLVQRSARMVGSTLTATSGVTVQGTPEIALADERELQKVLLNLFINGIEASQGERKVVLAEVGFEGAPFIRVTDTGCGMSQRFIRKELFTPFHTTKKEGLGIGLYQSRQIVAAHGGRIDVSSVEGEGTTFTVWLQPPSAATGWVTQAA</sequence>
<keyword evidence="3" id="KW-0597">Phosphoprotein</keyword>
<dbReference type="CDD" id="cd00082">
    <property type="entry name" value="HisKA"/>
    <property type="match status" value="1"/>
</dbReference>
<dbReference type="PANTHER" id="PTHR43065:SF42">
    <property type="entry name" value="TWO-COMPONENT SENSOR PPRA"/>
    <property type="match status" value="1"/>
</dbReference>
<keyword evidence="4" id="KW-0472">Membrane</keyword>
<dbReference type="PRINTS" id="PR00344">
    <property type="entry name" value="BCTRLSENSOR"/>
</dbReference>
<evidence type="ECO:0000313" key="6">
    <source>
        <dbReference type="EMBL" id="GFO57757.1"/>
    </source>
</evidence>
<dbReference type="EMBL" id="BLXX01000001">
    <property type="protein sequence ID" value="GFO57757.1"/>
    <property type="molecule type" value="Genomic_DNA"/>
</dbReference>
<comment type="catalytic activity">
    <reaction evidence="1">
        <text>ATP + protein L-histidine = ADP + protein N-phospho-L-histidine.</text>
        <dbReference type="EC" id="2.7.13.3"/>
    </reaction>
</comment>
<dbReference type="Gene3D" id="3.30.565.10">
    <property type="entry name" value="Histidine kinase-like ATPase, C-terminal domain"/>
    <property type="match status" value="1"/>
</dbReference>
<keyword evidence="4" id="KW-1133">Transmembrane helix</keyword>
<dbReference type="PROSITE" id="PS50109">
    <property type="entry name" value="HIS_KIN"/>
    <property type="match status" value="1"/>
</dbReference>
<accession>A0A6V8MCS6</accession>
<dbReference type="Proteomes" id="UP000556026">
    <property type="component" value="Unassembled WGS sequence"/>
</dbReference>
<feature type="transmembrane region" description="Helical" evidence="4">
    <location>
        <begin position="235"/>
        <end position="254"/>
    </location>
</feature>
<evidence type="ECO:0000256" key="1">
    <source>
        <dbReference type="ARBA" id="ARBA00000085"/>
    </source>
</evidence>
<evidence type="ECO:0000313" key="7">
    <source>
        <dbReference type="Proteomes" id="UP000556026"/>
    </source>
</evidence>
<protein>
    <recommendedName>
        <fullName evidence="2">histidine kinase</fullName>
        <ecNumber evidence="2">2.7.13.3</ecNumber>
    </recommendedName>
</protein>
<dbReference type="InterPro" id="IPR014265">
    <property type="entry name" value="XrtA/PrsK"/>
</dbReference>
<feature type="transmembrane region" description="Helical" evidence="4">
    <location>
        <begin position="60"/>
        <end position="79"/>
    </location>
</feature>
<feature type="transmembrane region" description="Helical" evidence="4">
    <location>
        <begin position="131"/>
        <end position="155"/>
    </location>
</feature>
<dbReference type="InterPro" id="IPR036890">
    <property type="entry name" value="HATPase_C_sf"/>
</dbReference>
<name>A0A6V8MCS6_9BACT</name>
<dbReference type="InterPro" id="IPR004358">
    <property type="entry name" value="Sig_transdc_His_kin-like_C"/>
</dbReference>
<comment type="caution">
    <text evidence="6">The sequence shown here is derived from an EMBL/GenBank/DDBJ whole genome shotgun (WGS) entry which is preliminary data.</text>
</comment>
<evidence type="ECO:0000259" key="5">
    <source>
        <dbReference type="PROSITE" id="PS50109"/>
    </source>
</evidence>
<evidence type="ECO:0000256" key="3">
    <source>
        <dbReference type="ARBA" id="ARBA00022553"/>
    </source>
</evidence>
<dbReference type="SUPFAM" id="SSF55781">
    <property type="entry name" value="GAF domain-like"/>
    <property type="match status" value="1"/>
</dbReference>
<feature type="transmembrane region" description="Helical" evidence="4">
    <location>
        <begin position="91"/>
        <end position="111"/>
    </location>
</feature>
<dbReference type="EC" id="2.7.13.3" evidence="2"/>
<dbReference type="InterPro" id="IPR005467">
    <property type="entry name" value="His_kinase_dom"/>
</dbReference>
<dbReference type="PANTHER" id="PTHR43065">
    <property type="entry name" value="SENSOR HISTIDINE KINASE"/>
    <property type="match status" value="1"/>
</dbReference>
<evidence type="ECO:0000256" key="2">
    <source>
        <dbReference type="ARBA" id="ARBA00012438"/>
    </source>
</evidence>
<dbReference type="InterPro" id="IPR003594">
    <property type="entry name" value="HATPase_dom"/>
</dbReference>
<dbReference type="Pfam" id="PF13492">
    <property type="entry name" value="GAF_3"/>
    <property type="match status" value="1"/>
</dbReference>
<dbReference type="SUPFAM" id="SSF55874">
    <property type="entry name" value="ATPase domain of HSP90 chaperone/DNA topoisomerase II/histidine kinase"/>
    <property type="match status" value="1"/>
</dbReference>
<dbReference type="SMART" id="SM00387">
    <property type="entry name" value="HATPase_c"/>
    <property type="match status" value="1"/>
</dbReference>
<keyword evidence="7" id="KW-1185">Reference proteome</keyword>